<gene>
    <name evidence="5" type="ORF">UHOR_04024</name>
</gene>
<feature type="region of interest" description="Disordered" evidence="3">
    <location>
        <begin position="362"/>
        <end position="387"/>
    </location>
</feature>
<dbReference type="Pfam" id="PF13359">
    <property type="entry name" value="DDE_Tnp_4"/>
    <property type="match status" value="1"/>
</dbReference>
<dbReference type="OMA" id="HDAFILR"/>
<dbReference type="Proteomes" id="UP000006174">
    <property type="component" value="Unassembled WGS sequence"/>
</dbReference>
<dbReference type="InterPro" id="IPR027806">
    <property type="entry name" value="HARBI1_dom"/>
</dbReference>
<evidence type="ECO:0000256" key="2">
    <source>
        <dbReference type="ARBA" id="ARBA00022723"/>
    </source>
</evidence>
<feature type="compositionally biased region" description="Acidic residues" evidence="3">
    <location>
        <begin position="376"/>
        <end position="387"/>
    </location>
</feature>
<dbReference type="OrthoDB" id="2556306at2759"/>
<sequence>MQMLDTGDTLSGEYFDFITLIPASQRAPPTNLEPRRYSRIKRELDQSHFLGDTGFTFAQFEAIHDALKIPNPVRTREQDCVDSKSSFFLLCAFFRNRSLRSLESQYGWSHPWISRVVRHLSRWIYRRWGHLLGVQSTRHRLVCPRKLEEYAAAVQRKFKLPRFWGAIDDTVRPIAMPVFQQETVYNGPKQCHALKYQFISLPNGLIFCSMPYVDRRHDAYVVAETDLVGWARDNAKNEAGEQMYLYGDQAYGNSAAIVTAFGGNIISSMQDAFNHIMNKFRIQVEWSIGMIPRQWPRFFVKREQKTGLTPVGQDWLVGVLLFNAKTCLVGNQVSMRPHCSPPSLEEYFSNWRVRRTIVSPDPTLSQSGVPSQAMADNEDETLVENVL</sequence>
<dbReference type="GO" id="GO:0046872">
    <property type="term" value="F:metal ion binding"/>
    <property type="evidence" value="ECO:0007669"/>
    <property type="project" value="UniProtKB-KW"/>
</dbReference>
<protein>
    <recommendedName>
        <fullName evidence="4">DDE Tnp4 domain-containing protein</fullName>
    </recommendedName>
</protein>
<accession>I2FMC2</accession>
<keyword evidence="6" id="KW-1185">Reference proteome</keyword>
<dbReference type="STRING" id="1128400.I2FMC2"/>
<dbReference type="eggNOG" id="ENOG502RZYI">
    <property type="taxonomic scope" value="Eukaryota"/>
</dbReference>
<evidence type="ECO:0000259" key="4">
    <source>
        <dbReference type="Pfam" id="PF13359"/>
    </source>
</evidence>
<evidence type="ECO:0000256" key="1">
    <source>
        <dbReference type="ARBA" id="ARBA00001968"/>
    </source>
</evidence>
<comment type="cofactor">
    <cofactor evidence="1">
        <name>a divalent metal cation</name>
        <dbReference type="ChEBI" id="CHEBI:60240"/>
    </cofactor>
</comment>
<evidence type="ECO:0000313" key="6">
    <source>
        <dbReference type="Proteomes" id="UP000006174"/>
    </source>
</evidence>
<keyword evidence="2" id="KW-0479">Metal-binding</keyword>
<reference evidence="5 6" key="1">
    <citation type="journal article" date="2012" name="Plant Cell">
        <title>Genome comparison of barley and maize smut fungi reveals targeted loss of RNA silencing components and species-specific presence of transposable elements.</title>
        <authorList>
            <person name="Laurie J.D."/>
            <person name="Ali S."/>
            <person name="Linning R."/>
            <person name="Mannhaupt G."/>
            <person name="Wong P."/>
            <person name="Gueldener U."/>
            <person name="Muensterkoetter M."/>
            <person name="Moore R."/>
            <person name="Kahmann R."/>
            <person name="Bakkeren G."/>
            <person name="Schirawski J."/>
        </authorList>
    </citation>
    <scope>NUCLEOTIDE SEQUENCE [LARGE SCALE GENOMIC DNA]</scope>
    <source>
        <strain evidence="6">Uh4875-4</strain>
    </source>
</reference>
<organism evidence="5 6">
    <name type="scientific">Ustilago hordei</name>
    <name type="common">Barley covered smut fungus</name>
    <dbReference type="NCBI Taxonomy" id="120017"/>
    <lineage>
        <taxon>Eukaryota</taxon>
        <taxon>Fungi</taxon>
        <taxon>Dikarya</taxon>
        <taxon>Basidiomycota</taxon>
        <taxon>Ustilaginomycotina</taxon>
        <taxon>Ustilaginomycetes</taxon>
        <taxon>Ustilaginales</taxon>
        <taxon>Ustilaginaceae</taxon>
        <taxon>Ustilago</taxon>
    </lineage>
</organism>
<comment type="caution">
    <text evidence="5">The sequence shown here is derived from an EMBL/GenBank/DDBJ whole genome shotgun (WGS) entry which is preliminary data.</text>
</comment>
<dbReference type="HOGENOM" id="CLU_059042_0_0_1"/>
<name>I2FMC2_USTHO</name>
<feature type="domain" description="DDE Tnp4" evidence="4">
    <location>
        <begin position="168"/>
        <end position="298"/>
    </location>
</feature>
<proteinExistence type="predicted"/>
<evidence type="ECO:0000256" key="3">
    <source>
        <dbReference type="SAM" id="MobiDB-lite"/>
    </source>
</evidence>
<evidence type="ECO:0000313" key="5">
    <source>
        <dbReference type="EMBL" id="CCF48065.1"/>
    </source>
</evidence>
<dbReference type="EMBL" id="CAGI01000068">
    <property type="protein sequence ID" value="CCF48065.1"/>
    <property type="molecule type" value="Genomic_DNA"/>
</dbReference>
<dbReference type="AlphaFoldDB" id="I2FMC2"/>